<dbReference type="InterPro" id="IPR029044">
    <property type="entry name" value="Nucleotide-diphossugar_trans"/>
</dbReference>
<reference evidence="1 2" key="1">
    <citation type="journal article" date="2016" name="Biochim. Biophys. Acta">
        <title>Characterization of red-shifted phycobilisomes isolated from the chlorophyll f-containing cyanobacterium Halomicronema hongdechloris.</title>
        <authorList>
            <person name="Li Y."/>
            <person name="Lin Y."/>
            <person name="Garvey C.J."/>
            <person name="Birch D."/>
            <person name="Corkery R.W."/>
            <person name="Loughlin P.C."/>
            <person name="Scheer H."/>
            <person name="Willows R.D."/>
            <person name="Chen M."/>
        </authorList>
    </citation>
    <scope>NUCLEOTIDE SEQUENCE [LARGE SCALE GENOMIC DNA]</scope>
    <source>
        <strain evidence="1 2">C2206</strain>
    </source>
</reference>
<dbReference type="OrthoDB" id="5180856at2"/>
<dbReference type="KEGG" id="hhg:XM38_023860"/>
<accession>A0A1Z3HMA8</accession>
<name>A0A1Z3HMA8_9CYAN</name>
<evidence type="ECO:0000313" key="1">
    <source>
        <dbReference type="EMBL" id="ASC71434.1"/>
    </source>
</evidence>
<dbReference type="AlphaFoldDB" id="A0A1Z3HMA8"/>
<dbReference type="Proteomes" id="UP000191901">
    <property type="component" value="Chromosome"/>
</dbReference>
<dbReference type="RefSeq" id="WP_080813012.1">
    <property type="nucleotide sequence ID" value="NZ_CP021983.2"/>
</dbReference>
<proteinExistence type="predicted"/>
<sequence>MDLDIPVVLLIFNRPELTKKVFNIVANVKPRQLFIVADGPLKSGDIRLCEEARCIVNLINWDCEFKINFSDTNLGCCRRVSSGLDWVFSQVEEAIILEDDCVPDPSFFSFCQSLLNYYRHDERVWVISGNNFQNGQWRGDGSYYFSRYNHCWGWATWRRAWQNFQHELDSWPKLKDSGLLKSVLLDPVEYKYWSNIFERLYLENKPDSWAYRWTYSCWINNALSILPNVNLVSNIGFGENSTHTADPDSHLANIPAKELRGIIHPPFLIRDEKADQYTFDHTFNGIELRRSNRLFFRLRRKVLNLLSI</sequence>
<protein>
    <recommendedName>
        <fullName evidence="3">Hemolytic protein HlpA-like protein</fullName>
    </recommendedName>
</protein>
<gene>
    <name evidence="1" type="ORF">XM38_023860</name>
</gene>
<dbReference type="EMBL" id="CP021983">
    <property type="protein sequence ID" value="ASC71434.1"/>
    <property type="molecule type" value="Genomic_DNA"/>
</dbReference>
<organism evidence="1 2">
    <name type="scientific">Halomicronema hongdechloris C2206</name>
    <dbReference type="NCBI Taxonomy" id="1641165"/>
    <lineage>
        <taxon>Bacteria</taxon>
        <taxon>Bacillati</taxon>
        <taxon>Cyanobacteriota</taxon>
        <taxon>Cyanophyceae</taxon>
        <taxon>Nodosilineales</taxon>
        <taxon>Nodosilineaceae</taxon>
        <taxon>Halomicronema</taxon>
    </lineage>
</organism>
<evidence type="ECO:0000313" key="2">
    <source>
        <dbReference type="Proteomes" id="UP000191901"/>
    </source>
</evidence>
<dbReference type="Gene3D" id="3.90.550.10">
    <property type="entry name" value="Spore Coat Polysaccharide Biosynthesis Protein SpsA, Chain A"/>
    <property type="match status" value="1"/>
</dbReference>
<keyword evidence="2" id="KW-1185">Reference proteome</keyword>
<evidence type="ECO:0008006" key="3">
    <source>
        <dbReference type="Google" id="ProtNLM"/>
    </source>
</evidence>
<dbReference type="SUPFAM" id="SSF53448">
    <property type="entry name" value="Nucleotide-diphospho-sugar transferases"/>
    <property type="match status" value="1"/>
</dbReference>